<evidence type="ECO:0000313" key="16">
    <source>
        <dbReference type="Proteomes" id="UP001165060"/>
    </source>
</evidence>
<evidence type="ECO:0000256" key="8">
    <source>
        <dbReference type="ARBA" id="ARBA00022827"/>
    </source>
</evidence>
<evidence type="ECO:0000259" key="13">
    <source>
        <dbReference type="Pfam" id="PF00732"/>
    </source>
</evidence>
<evidence type="ECO:0000256" key="12">
    <source>
        <dbReference type="PIRNR" id="PIRNR028937"/>
    </source>
</evidence>
<evidence type="ECO:0000313" key="15">
    <source>
        <dbReference type="EMBL" id="GMI28720.1"/>
    </source>
</evidence>
<dbReference type="InterPro" id="IPR012400">
    <property type="entry name" value="Long_Oxdase"/>
</dbReference>
<comment type="catalytic activity">
    <reaction evidence="1 12">
        <text>a long-chain primary fatty alcohol + O2 = a long-chain fatty aldehyde + H2O2</text>
        <dbReference type="Rhea" id="RHEA:22756"/>
        <dbReference type="ChEBI" id="CHEBI:15379"/>
        <dbReference type="ChEBI" id="CHEBI:16240"/>
        <dbReference type="ChEBI" id="CHEBI:17176"/>
        <dbReference type="ChEBI" id="CHEBI:77396"/>
        <dbReference type="EC" id="1.1.3.20"/>
    </reaction>
</comment>
<keyword evidence="7" id="KW-0812">Transmembrane</keyword>
<accession>A0ABQ6MLI1</accession>
<keyword evidence="9" id="KW-1133">Transmembrane helix</keyword>
<dbReference type="EMBL" id="BRYB01000372">
    <property type="protein sequence ID" value="GMI28720.1"/>
    <property type="molecule type" value="Genomic_DNA"/>
</dbReference>
<sequence length="585" mass="62651">MPLPACAHAVLSAVGDAIYPPPLGGKHAPDVLLSSLPKYIDTVIEGIESLPDHEVFESGMLMRALNTGPGTAAIFGVATLTHFAGHDIESRARMLAGIRDSSLGDRRKIFNGLKRILAGTALSYSVLSEEEILSRSGLKKQDINPMWEAIGYMGPPIVHEGAKKDTDPVITDKYEFPSKHTTTVYDYVVCGSGSGGSVVAATLTEKHPGCSVLLIEKGTPVQNDKLTQVESQGMGKYYEKGSLLTSTDGHMMILAGSCLGGGSTVNWGCSLDTPAYVRDEWAGELGMPQFGRGEEGKAFDAAMATVKKVMGVHSDVVHNGMNTRLIAGCDKMGYKWKVDVKVGGEEVTFRAKVAVVVSAGSLCTPCVLQRSGFKNKNIGENLRLHPVTGIMAECEEDVMGYCGAPMTTVCTEIEMGLKGDGYGPKLECPSVHTGVMAAALPWTNGKEFREALEHGNNLTSVIVLQRDKGGGKVTCSADGFSPKVDYVVGKEDSDNIVEGMKRAFDILRHAPGVKRISTCHPKQDVFVVGESDVQKFYDQIDELGTQINGLGMFCAHQMGSCRMGKDPYMGAVDEDGQLWEADGVR</sequence>
<evidence type="ECO:0000256" key="5">
    <source>
        <dbReference type="ARBA" id="ARBA00013125"/>
    </source>
</evidence>
<dbReference type="InterPro" id="IPR000172">
    <property type="entry name" value="GMC_OxRdtase_N"/>
</dbReference>
<evidence type="ECO:0000256" key="10">
    <source>
        <dbReference type="ARBA" id="ARBA00023002"/>
    </source>
</evidence>
<reference evidence="15 16" key="1">
    <citation type="journal article" date="2023" name="Commun. Biol.">
        <title>Genome analysis of Parmales, the sister group of diatoms, reveals the evolutionary specialization of diatoms from phago-mixotrophs to photoautotrophs.</title>
        <authorList>
            <person name="Ban H."/>
            <person name="Sato S."/>
            <person name="Yoshikawa S."/>
            <person name="Yamada K."/>
            <person name="Nakamura Y."/>
            <person name="Ichinomiya M."/>
            <person name="Sato N."/>
            <person name="Blanc-Mathieu R."/>
            <person name="Endo H."/>
            <person name="Kuwata A."/>
            <person name="Ogata H."/>
        </authorList>
    </citation>
    <scope>NUCLEOTIDE SEQUENCE [LARGE SCALE GENOMIC DNA]</scope>
</reference>
<evidence type="ECO:0000256" key="3">
    <source>
        <dbReference type="ARBA" id="ARBA00004370"/>
    </source>
</evidence>
<dbReference type="SUPFAM" id="SSF51905">
    <property type="entry name" value="FAD/NAD(P)-binding domain"/>
    <property type="match status" value="1"/>
</dbReference>
<keyword evidence="6" id="KW-0285">Flavoprotein</keyword>
<evidence type="ECO:0000259" key="14">
    <source>
        <dbReference type="Pfam" id="PF05199"/>
    </source>
</evidence>
<protein>
    <recommendedName>
        <fullName evidence="5 12">Long-chain-alcohol oxidase</fullName>
        <ecNumber evidence="5 12">1.1.3.20</ecNumber>
    </recommendedName>
</protein>
<dbReference type="Proteomes" id="UP001165060">
    <property type="component" value="Unassembled WGS sequence"/>
</dbReference>
<comment type="similarity">
    <text evidence="4 12">Belongs to the GMC oxidoreductase family.</text>
</comment>
<evidence type="ECO:0000256" key="1">
    <source>
        <dbReference type="ARBA" id="ARBA00000920"/>
    </source>
</evidence>
<dbReference type="Pfam" id="PF00732">
    <property type="entry name" value="GMC_oxred_N"/>
    <property type="match status" value="2"/>
</dbReference>
<keyword evidence="10 12" id="KW-0560">Oxidoreductase</keyword>
<dbReference type="Gene3D" id="3.50.50.60">
    <property type="entry name" value="FAD/NAD(P)-binding domain"/>
    <property type="match status" value="2"/>
</dbReference>
<dbReference type="Gene3D" id="3.30.410.10">
    <property type="entry name" value="Cholesterol Oxidase, domain 2"/>
    <property type="match status" value="1"/>
</dbReference>
<gene>
    <name evidence="15" type="ORF">TeGR_g3466</name>
</gene>
<dbReference type="InterPro" id="IPR036188">
    <property type="entry name" value="FAD/NAD-bd_sf"/>
</dbReference>
<keyword evidence="16" id="KW-1185">Reference proteome</keyword>
<name>A0ABQ6MLI1_9STRA</name>
<dbReference type="Pfam" id="PF05199">
    <property type="entry name" value="GMC_oxred_C"/>
    <property type="match status" value="1"/>
</dbReference>
<dbReference type="PANTHER" id="PTHR46056">
    <property type="entry name" value="LONG-CHAIN-ALCOHOL OXIDASE"/>
    <property type="match status" value="1"/>
</dbReference>
<evidence type="ECO:0000256" key="9">
    <source>
        <dbReference type="ARBA" id="ARBA00022989"/>
    </source>
</evidence>
<feature type="domain" description="Glucose-methanol-choline oxidoreductase N-terminal" evidence="13">
    <location>
        <begin position="346"/>
        <end position="387"/>
    </location>
</feature>
<proteinExistence type="inferred from homology"/>
<evidence type="ECO:0000256" key="6">
    <source>
        <dbReference type="ARBA" id="ARBA00022630"/>
    </source>
</evidence>
<evidence type="ECO:0000256" key="2">
    <source>
        <dbReference type="ARBA" id="ARBA00003842"/>
    </source>
</evidence>
<keyword evidence="8" id="KW-0274">FAD</keyword>
<dbReference type="InterPro" id="IPR007867">
    <property type="entry name" value="GMC_OxRtase_C"/>
</dbReference>
<comment type="caution">
    <text evidence="15">The sequence shown here is derived from an EMBL/GenBank/DDBJ whole genome shotgun (WGS) entry which is preliminary data.</text>
</comment>
<feature type="domain" description="Glucose-methanol-choline oxidoreductase C-terminal" evidence="14">
    <location>
        <begin position="481"/>
        <end position="585"/>
    </location>
</feature>
<dbReference type="EC" id="1.1.3.20" evidence="5 12"/>
<dbReference type="PIRSF" id="PIRSF028937">
    <property type="entry name" value="Lg_Ch_AO"/>
    <property type="match status" value="1"/>
</dbReference>
<keyword evidence="11" id="KW-0472">Membrane</keyword>
<organism evidence="15 16">
    <name type="scientific">Tetraparma gracilis</name>
    <dbReference type="NCBI Taxonomy" id="2962635"/>
    <lineage>
        <taxon>Eukaryota</taxon>
        <taxon>Sar</taxon>
        <taxon>Stramenopiles</taxon>
        <taxon>Ochrophyta</taxon>
        <taxon>Bolidophyceae</taxon>
        <taxon>Parmales</taxon>
        <taxon>Triparmaceae</taxon>
        <taxon>Tetraparma</taxon>
    </lineage>
</organism>
<evidence type="ECO:0000256" key="4">
    <source>
        <dbReference type="ARBA" id="ARBA00010790"/>
    </source>
</evidence>
<feature type="domain" description="Glucose-methanol-choline oxidoreductase N-terminal" evidence="13">
    <location>
        <begin position="237"/>
        <end position="338"/>
    </location>
</feature>
<dbReference type="PANTHER" id="PTHR46056:SF12">
    <property type="entry name" value="LONG-CHAIN-ALCOHOL OXIDASE"/>
    <property type="match status" value="1"/>
</dbReference>
<evidence type="ECO:0000256" key="11">
    <source>
        <dbReference type="ARBA" id="ARBA00023136"/>
    </source>
</evidence>
<evidence type="ECO:0000256" key="7">
    <source>
        <dbReference type="ARBA" id="ARBA00022692"/>
    </source>
</evidence>
<comment type="subcellular location">
    <subcellularLocation>
        <location evidence="3">Membrane</location>
    </subcellularLocation>
</comment>
<comment type="function">
    <text evidence="2">Long-chain fatty alcohol oxidase involved in the omega-oxidation pathway of lipid degradation.</text>
</comment>